<dbReference type="EMBL" id="CT868541">
    <property type="protein sequence ID" value="CAK85550.1"/>
    <property type="molecule type" value="Genomic_DNA"/>
</dbReference>
<sequence length="137" mass="16542">MKSKDIEQNSKVNNIKTIPIDSAQDCKKYQHANTQIYQQQINHSCIESNKHFSVPNYYKSFQTQNIQLYLPLRVKTVRDQLLVEKEIIEKVYQFEDSTEWFKGILIMQLKFGYCKYYKKKQYYYEDIFVVDSNLEKV</sequence>
<evidence type="ECO:0000313" key="2">
    <source>
        <dbReference type="Proteomes" id="UP000000600"/>
    </source>
</evidence>
<dbReference type="InParanoid" id="A0DR83"/>
<dbReference type="RefSeq" id="XP_001452947.1">
    <property type="nucleotide sequence ID" value="XM_001452910.1"/>
</dbReference>
<organism evidence="1 2">
    <name type="scientific">Paramecium tetraurelia</name>
    <dbReference type="NCBI Taxonomy" id="5888"/>
    <lineage>
        <taxon>Eukaryota</taxon>
        <taxon>Sar</taxon>
        <taxon>Alveolata</taxon>
        <taxon>Ciliophora</taxon>
        <taxon>Intramacronucleata</taxon>
        <taxon>Oligohymenophorea</taxon>
        <taxon>Peniculida</taxon>
        <taxon>Parameciidae</taxon>
        <taxon>Paramecium</taxon>
    </lineage>
</organism>
<keyword evidence="2" id="KW-1185">Reference proteome</keyword>
<protein>
    <submittedName>
        <fullName evidence="1">Uncharacterized protein</fullName>
    </submittedName>
</protein>
<dbReference type="Proteomes" id="UP000000600">
    <property type="component" value="Unassembled WGS sequence"/>
</dbReference>
<proteinExistence type="predicted"/>
<dbReference type="HOGENOM" id="CLU_1869118_0_0_1"/>
<dbReference type="AlphaFoldDB" id="A0DR83"/>
<evidence type="ECO:0000313" key="1">
    <source>
        <dbReference type="EMBL" id="CAK85550.1"/>
    </source>
</evidence>
<reference evidence="1 2" key="1">
    <citation type="journal article" date="2006" name="Nature">
        <title>Global trends of whole-genome duplications revealed by the ciliate Paramecium tetraurelia.</title>
        <authorList>
            <consortium name="Genoscope"/>
            <person name="Aury J.-M."/>
            <person name="Jaillon O."/>
            <person name="Duret L."/>
            <person name="Noel B."/>
            <person name="Jubin C."/>
            <person name="Porcel B.M."/>
            <person name="Segurens B."/>
            <person name="Daubin V."/>
            <person name="Anthouard V."/>
            <person name="Aiach N."/>
            <person name="Arnaiz O."/>
            <person name="Billaut A."/>
            <person name="Beisson J."/>
            <person name="Blanc I."/>
            <person name="Bouhouche K."/>
            <person name="Camara F."/>
            <person name="Duharcourt S."/>
            <person name="Guigo R."/>
            <person name="Gogendeau D."/>
            <person name="Katinka M."/>
            <person name="Keller A.-M."/>
            <person name="Kissmehl R."/>
            <person name="Klotz C."/>
            <person name="Koll F."/>
            <person name="Le Moue A."/>
            <person name="Lepere C."/>
            <person name="Malinsky S."/>
            <person name="Nowacki M."/>
            <person name="Nowak J.K."/>
            <person name="Plattner H."/>
            <person name="Poulain J."/>
            <person name="Ruiz F."/>
            <person name="Serrano V."/>
            <person name="Zagulski M."/>
            <person name="Dessen P."/>
            <person name="Betermier M."/>
            <person name="Weissenbach J."/>
            <person name="Scarpelli C."/>
            <person name="Schachter V."/>
            <person name="Sperling L."/>
            <person name="Meyer E."/>
            <person name="Cohen J."/>
            <person name="Wincker P."/>
        </authorList>
    </citation>
    <scope>NUCLEOTIDE SEQUENCE [LARGE SCALE GENOMIC DNA]</scope>
    <source>
        <strain evidence="1 2">Stock d4-2</strain>
    </source>
</reference>
<name>A0DR83_PARTE</name>
<dbReference type="GeneID" id="5038732"/>
<gene>
    <name evidence="1" type="ORF">GSPATT00019267001</name>
</gene>
<accession>A0DR83</accession>
<dbReference type="KEGG" id="ptm:GSPATT00019267001"/>